<protein>
    <recommendedName>
        <fullName evidence="7 8">Glutamate racemase</fullName>
        <ecNumber evidence="2 8">5.1.1.3</ecNumber>
    </recommendedName>
</protein>
<comment type="function">
    <text evidence="8">Provides the (R)-glutamate required for cell wall biosynthesis.</text>
</comment>
<evidence type="ECO:0000256" key="2">
    <source>
        <dbReference type="ARBA" id="ARBA00013090"/>
    </source>
</evidence>
<dbReference type="HAMAP" id="MF_00258">
    <property type="entry name" value="Glu_racemase"/>
    <property type="match status" value="1"/>
</dbReference>
<feature type="active site" description="Proton donor/acceptor" evidence="8">
    <location>
        <position position="183"/>
    </location>
</feature>
<feature type="active site" description="Proton donor/acceptor" evidence="8">
    <location>
        <position position="72"/>
    </location>
</feature>
<organism evidence="9 10">
    <name type="scientific">Sporosarcina psychrophila</name>
    <name type="common">Bacillus psychrophilus</name>
    <dbReference type="NCBI Taxonomy" id="1476"/>
    <lineage>
        <taxon>Bacteria</taxon>
        <taxon>Bacillati</taxon>
        <taxon>Bacillota</taxon>
        <taxon>Bacilli</taxon>
        <taxon>Bacillales</taxon>
        <taxon>Caryophanaceae</taxon>
        <taxon>Sporosarcina</taxon>
    </lineage>
</organism>
<dbReference type="GO" id="GO:0042802">
    <property type="term" value="F:identical protein binding"/>
    <property type="evidence" value="ECO:0007669"/>
    <property type="project" value="UniProtKB-ARBA"/>
</dbReference>
<dbReference type="InterPro" id="IPR015942">
    <property type="entry name" value="Asp/Glu/hydantoin_racemase"/>
</dbReference>
<dbReference type="Pfam" id="PF01177">
    <property type="entry name" value="Asp_Glu_race"/>
    <property type="match status" value="1"/>
</dbReference>
<proteinExistence type="inferred from homology"/>
<dbReference type="Gene3D" id="3.40.50.1860">
    <property type="match status" value="2"/>
</dbReference>
<dbReference type="GO" id="GO:0008881">
    <property type="term" value="F:glutamate racemase activity"/>
    <property type="evidence" value="ECO:0007669"/>
    <property type="project" value="UniProtKB-UniRule"/>
</dbReference>
<comment type="catalytic activity">
    <reaction evidence="1 8">
        <text>L-glutamate = D-glutamate</text>
        <dbReference type="Rhea" id="RHEA:12813"/>
        <dbReference type="ChEBI" id="CHEBI:29985"/>
        <dbReference type="ChEBI" id="CHEBI:29986"/>
        <dbReference type="EC" id="5.1.1.3"/>
    </reaction>
</comment>
<accession>A0A921KDF0</accession>
<dbReference type="InterPro" id="IPR001920">
    <property type="entry name" value="Asp/Glu_race"/>
</dbReference>
<evidence type="ECO:0000256" key="6">
    <source>
        <dbReference type="ARBA" id="ARBA00023316"/>
    </source>
</evidence>
<evidence type="ECO:0000256" key="5">
    <source>
        <dbReference type="ARBA" id="ARBA00023235"/>
    </source>
</evidence>
<keyword evidence="6 8" id="KW-0961">Cell wall biogenesis/degradation</keyword>
<keyword evidence="5 8" id="KW-0413">Isomerase</keyword>
<feature type="binding site" evidence="8">
    <location>
        <begin position="41"/>
        <end position="42"/>
    </location>
    <ligand>
        <name>substrate</name>
    </ligand>
</feature>
<feature type="binding site" evidence="8">
    <location>
        <begin position="73"/>
        <end position="74"/>
    </location>
    <ligand>
        <name>substrate</name>
    </ligand>
</feature>
<dbReference type="PANTHER" id="PTHR21198">
    <property type="entry name" value="GLUTAMATE RACEMASE"/>
    <property type="match status" value="1"/>
</dbReference>
<dbReference type="GO" id="GO:0008360">
    <property type="term" value="P:regulation of cell shape"/>
    <property type="evidence" value="ECO:0007669"/>
    <property type="project" value="UniProtKB-KW"/>
</dbReference>
<dbReference type="NCBIfam" id="NF002035">
    <property type="entry name" value="PRK00865.1-3"/>
    <property type="match status" value="1"/>
</dbReference>
<comment type="similarity">
    <text evidence="8">Belongs to the aspartate/glutamate racemases family.</text>
</comment>
<comment type="pathway">
    <text evidence="8">Cell wall biogenesis; peptidoglycan biosynthesis.</text>
</comment>
<dbReference type="GO" id="GO:0009252">
    <property type="term" value="P:peptidoglycan biosynthetic process"/>
    <property type="evidence" value="ECO:0007669"/>
    <property type="project" value="UniProtKB-UniRule"/>
</dbReference>
<feature type="binding site" evidence="8">
    <location>
        <begin position="9"/>
        <end position="10"/>
    </location>
    <ligand>
        <name>substrate</name>
    </ligand>
</feature>
<evidence type="ECO:0000256" key="4">
    <source>
        <dbReference type="ARBA" id="ARBA00022984"/>
    </source>
</evidence>
<reference evidence="9" key="2">
    <citation type="submission" date="2021-09" db="EMBL/GenBank/DDBJ databases">
        <authorList>
            <person name="Gilroy R."/>
        </authorList>
    </citation>
    <scope>NUCLEOTIDE SEQUENCE</scope>
    <source>
        <strain evidence="9">CHK171-7178</strain>
    </source>
</reference>
<reference evidence="9" key="1">
    <citation type="journal article" date="2021" name="PeerJ">
        <title>Extensive microbial diversity within the chicken gut microbiome revealed by metagenomics and culture.</title>
        <authorList>
            <person name="Gilroy R."/>
            <person name="Ravi A."/>
            <person name="Getino M."/>
            <person name="Pursley I."/>
            <person name="Horton D.L."/>
            <person name="Alikhan N.F."/>
            <person name="Baker D."/>
            <person name="Gharbi K."/>
            <person name="Hall N."/>
            <person name="Watson M."/>
            <person name="Adriaenssens E.M."/>
            <person name="Foster-Nyarko E."/>
            <person name="Jarju S."/>
            <person name="Secka A."/>
            <person name="Antonio M."/>
            <person name="Oren A."/>
            <person name="Chaudhuri R.R."/>
            <person name="La Ragione R."/>
            <person name="Hildebrand F."/>
            <person name="Pallen M.J."/>
        </authorList>
    </citation>
    <scope>NUCLEOTIDE SEQUENCE</scope>
    <source>
        <strain evidence="9">CHK171-7178</strain>
    </source>
</reference>
<dbReference type="AlphaFoldDB" id="A0A921KDF0"/>
<evidence type="ECO:0000313" key="9">
    <source>
        <dbReference type="EMBL" id="HJF30839.1"/>
    </source>
</evidence>
<name>A0A921KDF0_SPOPS</name>
<dbReference type="SUPFAM" id="SSF53681">
    <property type="entry name" value="Aspartate/glutamate racemase"/>
    <property type="match status" value="2"/>
</dbReference>
<dbReference type="NCBIfam" id="TIGR00067">
    <property type="entry name" value="glut_race"/>
    <property type="match status" value="1"/>
</dbReference>
<gene>
    <name evidence="9" type="primary">racE</name>
    <name evidence="8" type="synonym">murI</name>
    <name evidence="9" type="ORF">K8V56_03540</name>
</gene>
<dbReference type="EC" id="5.1.1.3" evidence="2 8"/>
<dbReference type="Proteomes" id="UP000698173">
    <property type="component" value="Unassembled WGS sequence"/>
</dbReference>
<dbReference type="FunFam" id="3.40.50.1860:FF:000002">
    <property type="entry name" value="Glutamate racemase"/>
    <property type="match status" value="1"/>
</dbReference>
<dbReference type="PANTHER" id="PTHR21198:SF2">
    <property type="entry name" value="GLUTAMATE RACEMASE"/>
    <property type="match status" value="1"/>
</dbReference>
<comment type="caution">
    <text evidence="9">The sequence shown here is derived from an EMBL/GenBank/DDBJ whole genome shotgun (WGS) entry which is preliminary data.</text>
</comment>
<sequence>MEAPIGVIDSGVGGLTVVKEILNRLPHEPIVYIGDDARCPYGPRPTEEVREFTMEMASALSKIGIKMLVIACNTATAVALDDIRAKFPFPVIGVIAPGARAAVNASEAGKIAVLGTAGTIKSGAYDDAIHVLSPNAMVYSLACPEFVPIVESGQYKSKNAGVIVDRTLRELEGKDFDAAILGCTHYPLLQQHISTSLPNNVKIISSAVETVCDVERILHSNGIERIADSGVSPVFYTTGESETFQDIVEDWLSIEKPDVSYIEL</sequence>
<evidence type="ECO:0000256" key="7">
    <source>
        <dbReference type="ARBA" id="ARBA00070053"/>
    </source>
</evidence>
<dbReference type="InterPro" id="IPR018187">
    <property type="entry name" value="Asp/Glu_racemase_AS_1"/>
</dbReference>
<evidence type="ECO:0000256" key="1">
    <source>
        <dbReference type="ARBA" id="ARBA00001602"/>
    </source>
</evidence>
<keyword evidence="4 8" id="KW-0573">Peptidoglycan synthesis</keyword>
<evidence type="ECO:0000256" key="3">
    <source>
        <dbReference type="ARBA" id="ARBA00022960"/>
    </source>
</evidence>
<dbReference type="InterPro" id="IPR004391">
    <property type="entry name" value="Glu_race"/>
</dbReference>
<keyword evidence="3 8" id="KW-0133">Cell shape</keyword>
<dbReference type="EMBL" id="DYWT01000058">
    <property type="protein sequence ID" value="HJF30839.1"/>
    <property type="molecule type" value="Genomic_DNA"/>
</dbReference>
<evidence type="ECO:0000313" key="10">
    <source>
        <dbReference type="Proteomes" id="UP000698173"/>
    </source>
</evidence>
<evidence type="ECO:0000256" key="8">
    <source>
        <dbReference type="HAMAP-Rule" id="MF_00258"/>
    </source>
</evidence>
<dbReference type="PROSITE" id="PS00923">
    <property type="entry name" value="ASP_GLU_RACEMASE_1"/>
    <property type="match status" value="1"/>
</dbReference>
<dbReference type="GO" id="GO:0071555">
    <property type="term" value="P:cell wall organization"/>
    <property type="evidence" value="ECO:0007669"/>
    <property type="project" value="UniProtKB-KW"/>
</dbReference>
<feature type="binding site" evidence="8">
    <location>
        <begin position="184"/>
        <end position="185"/>
    </location>
    <ligand>
        <name>substrate</name>
    </ligand>
</feature>